<organism evidence="1 2">
    <name type="scientific">Streptomyces echinoruber</name>
    <dbReference type="NCBI Taxonomy" id="68898"/>
    <lineage>
        <taxon>Bacteria</taxon>
        <taxon>Bacillati</taxon>
        <taxon>Actinomycetota</taxon>
        <taxon>Actinomycetes</taxon>
        <taxon>Kitasatosporales</taxon>
        <taxon>Streptomycetaceae</taxon>
        <taxon>Streptomyces</taxon>
    </lineage>
</organism>
<keyword evidence="2" id="KW-1185">Reference proteome</keyword>
<dbReference type="Proteomes" id="UP000623010">
    <property type="component" value="Unassembled WGS sequence"/>
</dbReference>
<name>A0A918S1Q7_9ACTN</name>
<dbReference type="RefSeq" id="WP_190061217.1">
    <property type="nucleotide sequence ID" value="NZ_BMWH01000060.1"/>
</dbReference>
<reference evidence="1" key="2">
    <citation type="submission" date="2020-09" db="EMBL/GenBank/DDBJ databases">
        <authorList>
            <person name="Sun Q."/>
            <person name="Ohkuma M."/>
        </authorList>
    </citation>
    <scope>NUCLEOTIDE SEQUENCE</scope>
    <source>
        <strain evidence="1">JCM 5016</strain>
    </source>
</reference>
<sequence length="107" mass="11605">MPHVPAQPVTSPTYGHAVRDAIDRLHAEALRLTRRATGLARFLDRGACSAADRRVRTAAARIRRGSEAVHAAFHTAPPRCAGPGASVARLCGRRMRHLAVRLAKRGR</sequence>
<protein>
    <submittedName>
        <fullName evidence="1">Uncharacterized protein</fullName>
    </submittedName>
</protein>
<evidence type="ECO:0000313" key="1">
    <source>
        <dbReference type="EMBL" id="GHA19076.1"/>
    </source>
</evidence>
<comment type="caution">
    <text evidence="1">The sequence shown here is derived from an EMBL/GenBank/DDBJ whole genome shotgun (WGS) entry which is preliminary data.</text>
</comment>
<accession>A0A918S1Q7</accession>
<evidence type="ECO:0000313" key="2">
    <source>
        <dbReference type="Proteomes" id="UP000623010"/>
    </source>
</evidence>
<reference evidence="1" key="1">
    <citation type="journal article" date="2014" name="Int. J. Syst. Evol. Microbiol.">
        <title>Complete genome sequence of Corynebacterium casei LMG S-19264T (=DSM 44701T), isolated from a smear-ripened cheese.</title>
        <authorList>
            <consortium name="US DOE Joint Genome Institute (JGI-PGF)"/>
            <person name="Walter F."/>
            <person name="Albersmeier A."/>
            <person name="Kalinowski J."/>
            <person name="Ruckert C."/>
        </authorList>
    </citation>
    <scope>NUCLEOTIDE SEQUENCE</scope>
    <source>
        <strain evidence="1">JCM 5016</strain>
    </source>
</reference>
<dbReference type="EMBL" id="BMWH01000060">
    <property type="protein sequence ID" value="GHA19076.1"/>
    <property type="molecule type" value="Genomic_DNA"/>
</dbReference>
<gene>
    <name evidence="1" type="ORF">GCM10010389_66130</name>
</gene>
<proteinExistence type="predicted"/>
<dbReference type="AlphaFoldDB" id="A0A918S1Q7"/>